<reference evidence="1 2" key="1">
    <citation type="journal article" date="2015" name="Stand. Genomic Sci.">
        <title>Genomic Encyclopedia of Bacterial and Archaeal Type Strains, Phase III: the genomes of soil and plant-associated and newly described type strains.</title>
        <authorList>
            <person name="Whitman W.B."/>
            <person name="Woyke T."/>
            <person name="Klenk H.P."/>
            <person name="Zhou Y."/>
            <person name="Lilburn T.G."/>
            <person name="Beck B.J."/>
            <person name="De Vos P."/>
            <person name="Vandamme P."/>
            <person name="Eisen J.A."/>
            <person name="Garrity G."/>
            <person name="Hugenholtz P."/>
            <person name="Kyrpides N.C."/>
        </authorList>
    </citation>
    <scope>NUCLEOTIDE SEQUENCE [LARGE SCALE GENOMIC DNA]</scope>
    <source>
        <strain evidence="1 2">CGMCC 1.2546</strain>
    </source>
</reference>
<name>A0A562NHJ4_9HYPH</name>
<proteinExistence type="predicted"/>
<protein>
    <submittedName>
        <fullName evidence="1">Uncharacterized protein</fullName>
    </submittedName>
</protein>
<dbReference type="OrthoDB" id="7908985at2"/>
<organism evidence="1 2">
    <name type="scientific">Mesorhizobium tianshanense</name>
    <dbReference type="NCBI Taxonomy" id="39844"/>
    <lineage>
        <taxon>Bacteria</taxon>
        <taxon>Pseudomonadati</taxon>
        <taxon>Pseudomonadota</taxon>
        <taxon>Alphaproteobacteria</taxon>
        <taxon>Hyphomicrobiales</taxon>
        <taxon>Phyllobacteriaceae</taxon>
        <taxon>Mesorhizobium</taxon>
    </lineage>
</organism>
<keyword evidence="2" id="KW-1185">Reference proteome</keyword>
<evidence type="ECO:0000313" key="1">
    <source>
        <dbReference type="EMBL" id="TWI31659.1"/>
    </source>
</evidence>
<dbReference type="RefSeq" id="WP_145720500.1">
    <property type="nucleotide sequence ID" value="NZ_BSPF01000055.1"/>
</dbReference>
<dbReference type="EMBL" id="VLKT01000029">
    <property type="protein sequence ID" value="TWI31659.1"/>
    <property type="molecule type" value="Genomic_DNA"/>
</dbReference>
<evidence type="ECO:0000313" key="2">
    <source>
        <dbReference type="Proteomes" id="UP000317122"/>
    </source>
</evidence>
<gene>
    <name evidence="1" type="ORF">IQ26_04465</name>
</gene>
<accession>A0A562NHJ4</accession>
<comment type="caution">
    <text evidence="1">The sequence shown here is derived from an EMBL/GenBank/DDBJ whole genome shotgun (WGS) entry which is preliminary data.</text>
</comment>
<dbReference type="AlphaFoldDB" id="A0A562NHJ4"/>
<dbReference type="Proteomes" id="UP000317122">
    <property type="component" value="Unassembled WGS sequence"/>
</dbReference>
<sequence length="116" mass="12830">MISPSIFSVSASAIILAGCTTMSSGTWNNLHEKMRDSPQTRHRLIADCIARQRGLNSHQKVAHAKLVNRNVANYAPTYCRRFLGGIASGRITYDDYLKLDSPNADHSKVLKLMAGR</sequence>